<dbReference type="EMBL" id="JAQQXP010000001">
    <property type="protein sequence ID" value="MDC8831190.1"/>
    <property type="molecule type" value="Genomic_DNA"/>
</dbReference>
<evidence type="ECO:0000259" key="2">
    <source>
        <dbReference type="Pfam" id="PF12804"/>
    </source>
</evidence>
<sequence length="194" mass="21170">MSTIRVALMAAGRASRYGSCKLTALHPVSKLPLICHVIEQYQLAGLNDIVVLTGYWHKTVINALPAQVEVSRVPDWQLGLSASVSHATTLLAPYHTGLLIGLGDQAGVHSSLLNALNHQFTLQGKITACCEAERVAPPVIFPRHEVALLQQLSGDEGAGKHLRRLLKTYPNRIHCVATEPVIDIDTPQDWHKLN</sequence>
<evidence type="ECO:0000256" key="1">
    <source>
        <dbReference type="ARBA" id="ARBA00022842"/>
    </source>
</evidence>
<organism evidence="3 4">
    <name type="scientific">Alteromonas gilva</name>
    <dbReference type="NCBI Taxonomy" id="2987522"/>
    <lineage>
        <taxon>Bacteria</taxon>
        <taxon>Pseudomonadati</taxon>
        <taxon>Pseudomonadota</taxon>
        <taxon>Gammaproteobacteria</taxon>
        <taxon>Alteromonadales</taxon>
        <taxon>Alteromonadaceae</taxon>
        <taxon>Alteromonas/Salinimonas group</taxon>
        <taxon>Alteromonas</taxon>
    </lineage>
</organism>
<feature type="domain" description="MobA-like NTP transferase" evidence="2">
    <location>
        <begin position="7"/>
        <end position="165"/>
    </location>
</feature>
<proteinExistence type="predicted"/>
<name>A0ABT5L2D1_9ALTE</name>
<dbReference type="RefSeq" id="WP_273640346.1">
    <property type="nucleotide sequence ID" value="NZ_JAQQXP010000001.1"/>
</dbReference>
<accession>A0ABT5L2D1</accession>
<comment type="caution">
    <text evidence="3">The sequence shown here is derived from an EMBL/GenBank/DDBJ whole genome shotgun (WGS) entry which is preliminary data.</text>
</comment>
<dbReference type="SUPFAM" id="SSF53448">
    <property type="entry name" value="Nucleotide-diphospho-sugar transferases"/>
    <property type="match status" value="1"/>
</dbReference>
<dbReference type="CDD" id="cd04182">
    <property type="entry name" value="GT_2_like_f"/>
    <property type="match status" value="1"/>
</dbReference>
<dbReference type="PANTHER" id="PTHR43777">
    <property type="entry name" value="MOLYBDENUM COFACTOR CYTIDYLYLTRANSFERASE"/>
    <property type="match status" value="1"/>
</dbReference>
<reference evidence="3 4" key="1">
    <citation type="submission" date="2022-10" db="EMBL/GenBank/DDBJ databases">
        <title>Alteromonas sp. chi3 Genome sequencing.</title>
        <authorList>
            <person name="Park S."/>
        </authorList>
    </citation>
    <scope>NUCLEOTIDE SEQUENCE [LARGE SCALE GENOMIC DNA]</scope>
    <source>
        <strain evidence="4">chi3</strain>
    </source>
</reference>
<dbReference type="InterPro" id="IPR029044">
    <property type="entry name" value="Nucleotide-diphossugar_trans"/>
</dbReference>
<evidence type="ECO:0000313" key="4">
    <source>
        <dbReference type="Proteomes" id="UP001218788"/>
    </source>
</evidence>
<dbReference type="InterPro" id="IPR025877">
    <property type="entry name" value="MobA-like_NTP_Trfase"/>
</dbReference>
<protein>
    <submittedName>
        <fullName evidence="3">Nucleotidyltransferase family protein</fullName>
    </submittedName>
</protein>
<keyword evidence="1" id="KW-0460">Magnesium</keyword>
<gene>
    <name evidence="3" type="ORF">OIK42_10500</name>
</gene>
<dbReference type="Pfam" id="PF12804">
    <property type="entry name" value="NTP_transf_3"/>
    <property type="match status" value="1"/>
</dbReference>
<dbReference type="PANTHER" id="PTHR43777:SF1">
    <property type="entry name" value="MOLYBDENUM COFACTOR CYTIDYLYLTRANSFERASE"/>
    <property type="match status" value="1"/>
</dbReference>
<dbReference type="Gene3D" id="3.90.550.10">
    <property type="entry name" value="Spore Coat Polysaccharide Biosynthesis Protein SpsA, Chain A"/>
    <property type="match status" value="1"/>
</dbReference>
<keyword evidence="4" id="KW-1185">Reference proteome</keyword>
<dbReference type="Proteomes" id="UP001218788">
    <property type="component" value="Unassembled WGS sequence"/>
</dbReference>
<evidence type="ECO:0000313" key="3">
    <source>
        <dbReference type="EMBL" id="MDC8831190.1"/>
    </source>
</evidence>